<keyword evidence="1" id="KW-0812">Transmembrane</keyword>
<feature type="transmembrane region" description="Helical" evidence="1">
    <location>
        <begin position="135"/>
        <end position="154"/>
    </location>
</feature>
<dbReference type="Proteomes" id="UP000177942">
    <property type="component" value="Unassembled WGS sequence"/>
</dbReference>
<dbReference type="Pfam" id="PF00932">
    <property type="entry name" value="LTD"/>
    <property type="match status" value="1"/>
</dbReference>
<dbReference type="SUPFAM" id="SSF74853">
    <property type="entry name" value="Lamin A/C globular tail domain"/>
    <property type="match status" value="1"/>
</dbReference>
<keyword evidence="1" id="KW-0472">Membrane</keyword>
<protein>
    <recommendedName>
        <fullName evidence="2">LTD domain-containing protein</fullName>
    </recommendedName>
</protein>
<name>A0A1G1ZM29_9BACT</name>
<accession>A0A1G1ZM29</accession>
<dbReference type="AlphaFoldDB" id="A0A1G1ZM29"/>
<sequence>MIIQEFLPNPVGKDNDGEYIKLFNDGREAVNLSGWKIKDASGKTYSLNGKSIIGQGELILDYAATKISLNNNGETLFLYDSSGKLVDEVGYSGSAAEGMVYGKKVELSEEIKQELFEDLPGPSGNVIQTDFSLDIFLAIIVTGLILASLSIFIIRRLDIKV</sequence>
<evidence type="ECO:0000313" key="3">
    <source>
        <dbReference type="EMBL" id="OGY65708.1"/>
    </source>
</evidence>
<keyword evidence="1" id="KW-1133">Transmembrane helix</keyword>
<dbReference type="InterPro" id="IPR001322">
    <property type="entry name" value="Lamin_tail_dom"/>
</dbReference>
<reference evidence="3 4" key="1">
    <citation type="journal article" date="2016" name="Nat. Commun.">
        <title>Thousands of microbial genomes shed light on interconnected biogeochemical processes in an aquifer system.</title>
        <authorList>
            <person name="Anantharaman K."/>
            <person name="Brown C.T."/>
            <person name="Hug L.A."/>
            <person name="Sharon I."/>
            <person name="Castelle C.J."/>
            <person name="Probst A.J."/>
            <person name="Thomas B.C."/>
            <person name="Singh A."/>
            <person name="Wilkins M.J."/>
            <person name="Karaoz U."/>
            <person name="Brodie E.L."/>
            <person name="Williams K.H."/>
            <person name="Hubbard S.S."/>
            <person name="Banfield J.F."/>
        </authorList>
    </citation>
    <scope>NUCLEOTIDE SEQUENCE [LARGE SCALE GENOMIC DNA]</scope>
</reference>
<gene>
    <name evidence="3" type="ORF">A3A16_03775</name>
</gene>
<dbReference type="PROSITE" id="PS51841">
    <property type="entry name" value="LTD"/>
    <property type="match status" value="1"/>
</dbReference>
<dbReference type="STRING" id="1798407.A3A16_03775"/>
<evidence type="ECO:0000256" key="1">
    <source>
        <dbReference type="SAM" id="Phobius"/>
    </source>
</evidence>
<dbReference type="EMBL" id="MHJJ01000007">
    <property type="protein sequence ID" value="OGY65708.1"/>
    <property type="molecule type" value="Genomic_DNA"/>
</dbReference>
<evidence type="ECO:0000259" key="2">
    <source>
        <dbReference type="PROSITE" id="PS51841"/>
    </source>
</evidence>
<dbReference type="Gene3D" id="2.60.40.1260">
    <property type="entry name" value="Lamin Tail domain"/>
    <property type="match status" value="1"/>
</dbReference>
<dbReference type="InterPro" id="IPR036415">
    <property type="entry name" value="Lamin_tail_dom_sf"/>
</dbReference>
<organism evidence="3 4">
    <name type="scientific">Candidatus Harrisonbacteria bacterium RIFCSPLOWO2_01_FULL_44_18</name>
    <dbReference type="NCBI Taxonomy" id="1798407"/>
    <lineage>
        <taxon>Bacteria</taxon>
        <taxon>Candidatus Harrisoniibacteriota</taxon>
    </lineage>
</organism>
<evidence type="ECO:0000313" key="4">
    <source>
        <dbReference type="Proteomes" id="UP000177942"/>
    </source>
</evidence>
<proteinExistence type="predicted"/>
<feature type="domain" description="LTD" evidence="2">
    <location>
        <begin position="1"/>
        <end position="93"/>
    </location>
</feature>
<comment type="caution">
    <text evidence="3">The sequence shown here is derived from an EMBL/GenBank/DDBJ whole genome shotgun (WGS) entry which is preliminary data.</text>
</comment>